<feature type="compositionally biased region" description="Polar residues" evidence="5">
    <location>
        <begin position="293"/>
        <end position="325"/>
    </location>
</feature>
<evidence type="ECO:0000256" key="4">
    <source>
        <dbReference type="ARBA" id="ARBA00022912"/>
    </source>
</evidence>
<name>A0A061H4E4_9BASI</name>
<dbReference type="InterPro" id="IPR029021">
    <property type="entry name" value="Prot-tyrosine_phosphatase-like"/>
</dbReference>
<dbReference type="KEGG" id="pfp:PFL1_05212"/>
<feature type="compositionally biased region" description="Low complexity" evidence="5">
    <location>
        <begin position="410"/>
        <end position="424"/>
    </location>
</feature>
<accession>A0A061H4E4</accession>
<dbReference type="PANTHER" id="PTHR45848">
    <property type="entry name" value="DUAL SPECIFICITY PROTEIN PHOSPHATASE 12 FAMILY MEMBER"/>
    <property type="match status" value="1"/>
</dbReference>
<evidence type="ECO:0000313" key="8">
    <source>
        <dbReference type="EMBL" id="EPQ27289.1"/>
    </source>
</evidence>
<evidence type="ECO:0000313" key="9">
    <source>
        <dbReference type="Proteomes" id="UP000053664"/>
    </source>
</evidence>
<dbReference type="Pfam" id="PF00782">
    <property type="entry name" value="DSPc"/>
    <property type="match status" value="1"/>
</dbReference>
<keyword evidence="3" id="KW-0378">Hydrolase</keyword>
<feature type="compositionally biased region" description="Low complexity" evidence="5">
    <location>
        <begin position="483"/>
        <end position="513"/>
    </location>
</feature>
<evidence type="ECO:0000259" key="6">
    <source>
        <dbReference type="PROSITE" id="PS50054"/>
    </source>
</evidence>
<dbReference type="Gene3D" id="3.90.190.10">
    <property type="entry name" value="Protein tyrosine phosphatase superfamily"/>
    <property type="match status" value="1"/>
</dbReference>
<feature type="compositionally biased region" description="Basic and acidic residues" evidence="5">
    <location>
        <begin position="346"/>
        <end position="355"/>
    </location>
</feature>
<evidence type="ECO:0000256" key="2">
    <source>
        <dbReference type="ARBA" id="ARBA00013064"/>
    </source>
</evidence>
<feature type="compositionally biased region" description="Basic and acidic residues" evidence="5">
    <location>
        <begin position="468"/>
        <end position="482"/>
    </location>
</feature>
<dbReference type="PROSITE" id="PS50056">
    <property type="entry name" value="TYR_PHOSPHATASE_2"/>
    <property type="match status" value="1"/>
</dbReference>
<dbReference type="OrthoDB" id="2017893at2759"/>
<organism evidence="8 9">
    <name type="scientific">Pseudozyma flocculosa PF-1</name>
    <dbReference type="NCBI Taxonomy" id="1277687"/>
    <lineage>
        <taxon>Eukaryota</taxon>
        <taxon>Fungi</taxon>
        <taxon>Dikarya</taxon>
        <taxon>Basidiomycota</taxon>
        <taxon>Ustilaginomycotina</taxon>
        <taxon>Ustilaginomycetes</taxon>
        <taxon>Ustilaginales</taxon>
        <taxon>Ustilaginaceae</taxon>
        <taxon>Pseudozyma</taxon>
    </lineage>
</organism>
<dbReference type="AlphaFoldDB" id="A0A061H4E4"/>
<feature type="region of interest" description="Disordered" evidence="5">
    <location>
        <begin position="444"/>
        <end position="582"/>
    </location>
</feature>
<evidence type="ECO:0000256" key="3">
    <source>
        <dbReference type="ARBA" id="ARBA00022801"/>
    </source>
</evidence>
<proteinExistence type="inferred from homology"/>
<dbReference type="GO" id="GO:0005634">
    <property type="term" value="C:nucleus"/>
    <property type="evidence" value="ECO:0007669"/>
    <property type="project" value="TreeGrafter"/>
</dbReference>
<dbReference type="PROSITE" id="PS50054">
    <property type="entry name" value="TYR_PHOSPHATASE_DUAL"/>
    <property type="match status" value="1"/>
</dbReference>
<feature type="domain" description="Tyrosine-protein phosphatase" evidence="6">
    <location>
        <begin position="1"/>
        <end position="198"/>
    </location>
</feature>
<evidence type="ECO:0000256" key="5">
    <source>
        <dbReference type="SAM" id="MobiDB-lite"/>
    </source>
</evidence>
<dbReference type="EMBL" id="KE361640">
    <property type="protein sequence ID" value="EPQ27289.1"/>
    <property type="molecule type" value="Genomic_DNA"/>
</dbReference>
<feature type="region of interest" description="Disordered" evidence="5">
    <location>
        <begin position="256"/>
        <end position="359"/>
    </location>
</feature>
<comment type="similarity">
    <text evidence="1">Belongs to the protein-tyrosine phosphatase family. Non-receptor class dual specificity subfamily.</text>
</comment>
<feature type="region of interest" description="Disordered" evidence="5">
    <location>
        <begin position="400"/>
        <end position="424"/>
    </location>
</feature>
<feature type="compositionally biased region" description="Low complexity" evidence="5">
    <location>
        <begin position="556"/>
        <end position="571"/>
    </location>
</feature>
<dbReference type="InterPro" id="IPR020422">
    <property type="entry name" value="TYR_PHOSPHATASE_DUAL_dom"/>
</dbReference>
<sequence length="642" mass="67229">MDEIIPGLWIGGLTSALSIDYLTQAGVTHIISCMKQRLPPPPTLLDGRTIPASNMRQVRVDDVEQAPILAHFASCNDFISEVLKEEWVPSADDDGDGDDVPSPASGEKVAGELDLLVQGRQKRNGKWGHWQTTGDGTVLVHCQAGCSRSVAIAAAYLMSTRRISTSEAVKMIQARRARAQPNPGFMAQLELYEQVGYEIDMRHQAVRRFLMSKTNILNGDSIDDMLLSYYPSPYPSPALSQGLKGLSTISDSAADVSDMAPLDGTGSGGSSKSGSRRPSGSNGSPNRDPRGTVSANAALSTSPTTQVGEHFTRLSTDTASTSIAQSEEVRVTKNSGRLPGGVSSIKGHEGLENRGKLPKPTFSGPKLRCKACRRELAALDHVIEHQEGQGQMAFEHRKREAGNAKYAGQTRVTDTSSSTTTVPSGVEAEKGRLDMQRMFGARPSVIKKVVDDDDDDEGPIGSGANQEAKGESEKAEGAKESESSPAPTAPASSASASPAAPGAGAAGAAAAGSVNQGTAPATGRRIQSASSLSSRLPPHLAALRGGPRPAAPPSSIPGTTPSPASTAARPSAPLPPPESTRPAILHSSSCSAYFIEPMAWMSQLEDGEVSGKLSCPASKCGAKLGSWDWAGMQCGWSKVDEV</sequence>
<feature type="domain" description="Tyrosine specific protein phosphatases" evidence="7">
    <location>
        <begin position="113"/>
        <end position="176"/>
    </location>
</feature>
<dbReference type="SMART" id="SM00195">
    <property type="entry name" value="DSPc"/>
    <property type="match status" value="1"/>
</dbReference>
<dbReference type="HOGENOM" id="CLU_023312_4_0_1"/>
<keyword evidence="4" id="KW-0904">Protein phosphatase</keyword>
<feature type="compositionally biased region" description="Polar residues" evidence="5">
    <location>
        <begin position="514"/>
        <end position="534"/>
    </location>
</feature>
<dbReference type="GO" id="GO:0008138">
    <property type="term" value="F:protein tyrosine/serine/threonine phosphatase activity"/>
    <property type="evidence" value="ECO:0007669"/>
    <property type="project" value="TreeGrafter"/>
</dbReference>
<dbReference type="GO" id="GO:0004725">
    <property type="term" value="F:protein tyrosine phosphatase activity"/>
    <property type="evidence" value="ECO:0007669"/>
    <property type="project" value="UniProtKB-EC"/>
</dbReference>
<dbReference type="Proteomes" id="UP000053664">
    <property type="component" value="Unassembled WGS sequence"/>
</dbReference>
<dbReference type="eggNOG" id="KOG1716">
    <property type="taxonomic scope" value="Eukaryota"/>
</dbReference>
<dbReference type="CDD" id="cd14498">
    <property type="entry name" value="DSP"/>
    <property type="match status" value="1"/>
</dbReference>
<dbReference type="PANTHER" id="PTHR45848:SF4">
    <property type="entry name" value="DUAL SPECIFICITY PROTEIN PHOSPHATASE 12"/>
    <property type="match status" value="1"/>
</dbReference>
<dbReference type="InterPro" id="IPR000387">
    <property type="entry name" value="Tyr_Pase_dom"/>
</dbReference>
<feature type="compositionally biased region" description="Low complexity" evidence="5">
    <location>
        <begin position="272"/>
        <end position="286"/>
    </location>
</feature>
<evidence type="ECO:0000259" key="7">
    <source>
        <dbReference type="PROSITE" id="PS50056"/>
    </source>
</evidence>
<dbReference type="SUPFAM" id="SSF52799">
    <property type="entry name" value="(Phosphotyrosine protein) phosphatases II"/>
    <property type="match status" value="1"/>
</dbReference>
<protein>
    <recommendedName>
        <fullName evidence="2">protein-tyrosine-phosphatase</fullName>
        <ecNumber evidence="2">3.1.3.48</ecNumber>
    </recommendedName>
</protein>
<reference evidence="8 9" key="1">
    <citation type="journal article" date="2013" name="Plant Cell">
        <title>The transition from a phytopathogenic smut ancestor to an anamorphic biocontrol agent deciphered by comparative whole-genome analysis.</title>
        <authorList>
            <person name="Lefebvre F."/>
            <person name="Joly D.L."/>
            <person name="Labbe C."/>
            <person name="Teichmann B."/>
            <person name="Linning R."/>
            <person name="Belzile F."/>
            <person name="Bakkeren G."/>
            <person name="Belanger R.R."/>
        </authorList>
    </citation>
    <scope>NUCLEOTIDE SEQUENCE [LARGE SCALE GENOMIC DNA]</scope>
    <source>
        <strain evidence="8 9">PF-1</strain>
    </source>
</reference>
<dbReference type="InterPro" id="IPR000340">
    <property type="entry name" value="Dual-sp_phosphatase_cat-dom"/>
</dbReference>
<evidence type="ECO:0000256" key="1">
    <source>
        <dbReference type="ARBA" id="ARBA00008601"/>
    </source>
</evidence>
<gene>
    <name evidence="8" type="ORF">PFL1_05212</name>
</gene>
<dbReference type="GeneID" id="19319309"/>
<dbReference type="EC" id="3.1.3.48" evidence="2"/>
<dbReference type="RefSeq" id="XP_007880932.1">
    <property type="nucleotide sequence ID" value="XM_007882741.1"/>
</dbReference>